<evidence type="ECO:0000256" key="4">
    <source>
        <dbReference type="ARBA" id="ARBA00038303"/>
    </source>
</evidence>
<dbReference type="PANTHER" id="PTHR33603:SF1">
    <property type="entry name" value="RIBOSOMAL RNA LARGE SUBUNIT METHYLTRANSFERASE H"/>
    <property type="match status" value="1"/>
</dbReference>
<protein>
    <recommendedName>
        <fullName evidence="5">Ribosomal RNA large subunit methyltransferase H</fullName>
        <ecNumber evidence="5">2.1.1.177</ecNumber>
    </recommendedName>
    <alternativeName>
        <fullName evidence="5">23S rRNA (pseudouridine1915-N3)-methyltransferase</fullName>
    </alternativeName>
    <alternativeName>
        <fullName evidence="5">23S rRNA m3Psi1915 methyltransferase</fullName>
    </alternativeName>
    <alternativeName>
        <fullName evidence="5">rRNA (pseudouridine-N3-)-methyltransferase RlmH</fullName>
    </alternativeName>
</protein>
<dbReference type="EC" id="2.1.1.177" evidence="5"/>
<evidence type="ECO:0000256" key="1">
    <source>
        <dbReference type="ARBA" id="ARBA00022603"/>
    </source>
</evidence>
<keyword evidence="1 5" id="KW-0489">Methyltransferase</keyword>
<feature type="binding site" evidence="5">
    <location>
        <begin position="124"/>
        <end position="129"/>
    </location>
    <ligand>
        <name>S-adenosyl-L-methionine</name>
        <dbReference type="ChEBI" id="CHEBI:59789"/>
    </ligand>
</feature>
<evidence type="ECO:0000313" key="6">
    <source>
        <dbReference type="EMBL" id="HIT97794.1"/>
    </source>
</evidence>
<proteinExistence type="inferred from homology"/>
<keyword evidence="5" id="KW-0698">rRNA processing</keyword>
<dbReference type="Pfam" id="PF02590">
    <property type="entry name" value="SPOUT_MTase"/>
    <property type="match status" value="1"/>
</dbReference>
<comment type="subcellular location">
    <subcellularLocation>
        <location evidence="5">Cytoplasm</location>
    </subcellularLocation>
</comment>
<dbReference type="InterPro" id="IPR003742">
    <property type="entry name" value="RlmH-like"/>
</dbReference>
<comment type="caution">
    <text evidence="6">The sequence shown here is derived from an EMBL/GenBank/DDBJ whole genome shotgun (WGS) entry which is preliminary data.</text>
</comment>
<feature type="binding site" evidence="5">
    <location>
        <position position="105"/>
    </location>
    <ligand>
        <name>S-adenosyl-L-methionine</name>
        <dbReference type="ChEBI" id="CHEBI:59789"/>
    </ligand>
</feature>
<dbReference type="EMBL" id="DVLY01000072">
    <property type="protein sequence ID" value="HIT97794.1"/>
    <property type="molecule type" value="Genomic_DNA"/>
</dbReference>
<dbReference type="GO" id="GO:0005737">
    <property type="term" value="C:cytoplasm"/>
    <property type="evidence" value="ECO:0007669"/>
    <property type="project" value="UniProtKB-SubCell"/>
</dbReference>
<dbReference type="InterPro" id="IPR029026">
    <property type="entry name" value="tRNA_m1G_MTases_N"/>
</dbReference>
<feature type="binding site" evidence="5">
    <location>
        <position position="73"/>
    </location>
    <ligand>
        <name>S-adenosyl-L-methionine</name>
        <dbReference type="ChEBI" id="CHEBI:59789"/>
    </ligand>
</feature>
<sequence>MKLTLLAVGYTDSPALKDLTAEYGKRLQRFADFCTEELPDVKNARNLSEAEQKIREGRELLARIRPEDVVVLLDERGASFSSAGFADYLQKQMNAGVRRLVFVVGGPYGFSDEVYRRANGKVSLSPMTFSHQMVRLFFTEQLYRAFSILNHLPYHHP</sequence>
<dbReference type="Gene3D" id="3.40.1280.10">
    <property type="match status" value="1"/>
</dbReference>
<evidence type="ECO:0000256" key="3">
    <source>
        <dbReference type="ARBA" id="ARBA00022691"/>
    </source>
</evidence>
<organism evidence="6 7">
    <name type="scientific">Candidatus Merdimorpha stercoravium</name>
    <dbReference type="NCBI Taxonomy" id="2840863"/>
    <lineage>
        <taxon>Bacteria</taxon>
        <taxon>Pseudomonadati</taxon>
        <taxon>Bacteroidota</taxon>
        <taxon>Flavobacteriia</taxon>
        <taxon>Flavobacteriales</taxon>
        <taxon>Candidatus Merdimorpha</taxon>
    </lineage>
</organism>
<comment type="similarity">
    <text evidence="4 5">Belongs to the RNA methyltransferase RlmH family.</text>
</comment>
<dbReference type="Proteomes" id="UP000824161">
    <property type="component" value="Unassembled WGS sequence"/>
</dbReference>
<dbReference type="NCBIfam" id="NF000990">
    <property type="entry name" value="PRK00103.2-4"/>
    <property type="match status" value="1"/>
</dbReference>
<keyword evidence="2 5" id="KW-0808">Transferase</keyword>
<evidence type="ECO:0000256" key="5">
    <source>
        <dbReference type="HAMAP-Rule" id="MF_00658"/>
    </source>
</evidence>
<dbReference type="GO" id="GO:0070038">
    <property type="term" value="F:rRNA (pseudouridine-N3-)-methyltransferase activity"/>
    <property type="evidence" value="ECO:0007669"/>
    <property type="project" value="UniProtKB-UniRule"/>
</dbReference>
<keyword evidence="5" id="KW-0963">Cytoplasm</keyword>
<name>A0A9D1HA45_9FLAO</name>
<dbReference type="HAMAP" id="MF_00658">
    <property type="entry name" value="23SrRNA_methyltr_H"/>
    <property type="match status" value="1"/>
</dbReference>
<comment type="function">
    <text evidence="5">Specifically methylates the pseudouridine at position 1915 (m3Psi1915) in 23S rRNA.</text>
</comment>
<dbReference type="PANTHER" id="PTHR33603">
    <property type="entry name" value="METHYLTRANSFERASE"/>
    <property type="match status" value="1"/>
</dbReference>
<comment type="subunit">
    <text evidence="5">Homodimer.</text>
</comment>
<evidence type="ECO:0000256" key="2">
    <source>
        <dbReference type="ARBA" id="ARBA00022679"/>
    </source>
</evidence>
<accession>A0A9D1HA45</accession>
<dbReference type="PIRSF" id="PIRSF004505">
    <property type="entry name" value="MT_bac"/>
    <property type="match status" value="1"/>
</dbReference>
<keyword evidence="3 5" id="KW-0949">S-adenosyl-L-methionine</keyword>
<dbReference type="AlphaFoldDB" id="A0A9D1HA45"/>
<evidence type="ECO:0000313" key="7">
    <source>
        <dbReference type="Proteomes" id="UP000824161"/>
    </source>
</evidence>
<dbReference type="CDD" id="cd18081">
    <property type="entry name" value="RlmH-like"/>
    <property type="match status" value="1"/>
</dbReference>
<reference evidence="6" key="1">
    <citation type="submission" date="2020-10" db="EMBL/GenBank/DDBJ databases">
        <authorList>
            <person name="Gilroy R."/>
        </authorList>
    </citation>
    <scope>NUCLEOTIDE SEQUENCE</scope>
    <source>
        <strain evidence="6">1383</strain>
    </source>
</reference>
<reference evidence="6" key="2">
    <citation type="journal article" date="2021" name="PeerJ">
        <title>Extensive microbial diversity within the chicken gut microbiome revealed by metagenomics and culture.</title>
        <authorList>
            <person name="Gilroy R."/>
            <person name="Ravi A."/>
            <person name="Getino M."/>
            <person name="Pursley I."/>
            <person name="Horton D.L."/>
            <person name="Alikhan N.F."/>
            <person name="Baker D."/>
            <person name="Gharbi K."/>
            <person name="Hall N."/>
            <person name="Watson M."/>
            <person name="Adriaenssens E.M."/>
            <person name="Foster-Nyarko E."/>
            <person name="Jarju S."/>
            <person name="Secka A."/>
            <person name="Antonio M."/>
            <person name="Oren A."/>
            <person name="Chaudhuri R.R."/>
            <person name="La Ragione R."/>
            <person name="Hildebrand F."/>
            <person name="Pallen M.J."/>
        </authorList>
    </citation>
    <scope>NUCLEOTIDE SEQUENCE</scope>
    <source>
        <strain evidence="6">1383</strain>
    </source>
</reference>
<gene>
    <name evidence="5 6" type="primary">rlmH</name>
    <name evidence="6" type="ORF">IAC44_03050</name>
</gene>
<dbReference type="InterPro" id="IPR029028">
    <property type="entry name" value="Alpha/beta_knot_MTases"/>
</dbReference>
<comment type="catalytic activity">
    <reaction evidence="5">
        <text>pseudouridine(1915) in 23S rRNA + S-adenosyl-L-methionine = N(3)-methylpseudouridine(1915) in 23S rRNA + S-adenosyl-L-homocysteine + H(+)</text>
        <dbReference type="Rhea" id="RHEA:42752"/>
        <dbReference type="Rhea" id="RHEA-COMP:10221"/>
        <dbReference type="Rhea" id="RHEA-COMP:10222"/>
        <dbReference type="ChEBI" id="CHEBI:15378"/>
        <dbReference type="ChEBI" id="CHEBI:57856"/>
        <dbReference type="ChEBI" id="CHEBI:59789"/>
        <dbReference type="ChEBI" id="CHEBI:65314"/>
        <dbReference type="ChEBI" id="CHEBI:74486"/>
        <dbReference type="EC" id="2.1.1.177"/>
    </reaction>
</comment>
<dbReference type="SUPFAM" id="SSF75217">
    <property type="entry name" value="alpha/beta knot"/>
    <property type="match status" value="1"/>
</dbReference>